<evidence type="ECO:0000313" key="2">
    <source>
        <dbReference type="Proteomes" id="UP001155059"/>
    </source>
</evidence>
<gene>
    <name evidence="1" type="ORF">M1B34_07655</name>
</gene>
<organism evidence="1 2">
    <name type="scientific">Pseudomonas morbosilactucae</name>
    <dbReference type="NCBI Taxonomy" id="2938197"/>
    <lineage>
        <taxon>Bacteria</taxon>
        <taxon>Pseudomonadati</taxon>
        <taxon>Pseudomonadota</taxon>
        <taxon>Gammaproteobacteria</taxon>
        <taxon>Pseudomonadales</taxon>
        <taxon>Pseudomonadaceae</taxon>
        <taxon>Pseudomonas</taxon>
    </lineage>
</organism>
<dbReference type="AlphaFoldDB" id="A0A9X1YTY9"/>
<name>A0A9X1YTY9_9PSED</name>
<reference evidence="1 2" key="1">
    <citation type="journal article" date="2022" name="Int. J. Syst. Evol. Microbiol.">
        <title>Pseudomonas aegrilactucae sp. nov. and Pseudomonas morbosilactucae sp. nov., pathogens causing bacterial rot of lettuce in Japan.</title>
        <authorList>
            <person name="Sawada H."/>
            <person name="Fujikawa T."/>
            <person name="Satou M."/>
        </authorList>
    </citation>
    <scope>NUCLEOTIDE SEQUENCE [LARGE SCALE GENOMIC DNA]</scope>
    <source>
        <strain evidence="1 2">MAFF 302030</strain>
    </source>
</reference>
<accession>A0A9X1YTY9</accession>
<reference evidence="1 2" key="2">
    <citation type="journal article" date="2023" name="Plant Pathol.">
        <title>Dismantling and reorganizing Pseudomonas marginalis sensu#lato.</title>
        <authorList>
            <person name="Sawada H."/>
            <person name="Fujikawa T."/>
            <person name="Satou M."/>
        </authorList>
    </citation>
    <scope>NUCLEOTIDE SEQUENCE [LARGE SCALE GENOMIC DNA]</scope>
    <source>
        <strain evidence="1 2">MAFF 302030</strain>
    </source>
</reference>
<dbReference type="EMBL" id="JALQCW010000013">
    <property type="protein sequence ID" value="MCK9797609.1"/>
    <property type="molecule type" value="Genomic_DNA"/>
</dbReference>
<dbReference type="RefSeq" id="WP_268264784.1">
    <property type="nucleotide sequence ID" value="NZ_JALQCW010000013.1"/>
</dbReference>
<sequence length="73" mass="8125">MIGILTRGRKPIFLQCDNKLQKHRESQANALTALQVYARAKDSEPIYAANCGPIIGKAFYSGKRSMMAYFLTG</sequence>
<comment type="caution">
    <text evidence="1">The sequence shown here is derived from an EMBL/GenBank/DDBJ whole genome shotgun (WGS) entry which is preliminary data.</text>
</comment>
<proteinExistence type="predicted"/>
<dbReference type="Proteomes" id="UP001155059">
    <property type="component" value="Unassembled WGS sequence"/>
</dbReference>
<evidence type="ECO:0000313" key="1">
    <source>
        <dbReference type="EMBL" id="MCK9797609.1"/>
    </source>
</evidence>
<protein>
    <submittedName>
        <fullName evidence="1">Uncharacterized protein</fullName>
    </submittedName>
</protein>